<evidence type="ECO:0000256" key="1">
    <source>
        <dbReference type="ARBA" id="ARBA00012995"/>
    </source>
</evidence>
<evidence type="ECO:0000259" key="6">
    <source>
        <dbReference type="Pfam" id="PF00056"/>
    </source>
</evidence>
<sequence>MNNYRNREHDELRYIRRCCVAIVGIGRVGKSLAHLLKMYPAGLTELRLCNRSDPEGVVEELNHIPTRLPVRGFKGTERLPLGLQGVDIVVLTAGVPRKPGMLRSHLFMGMIGTFKDKDRKRQKMSYL</sequence>
<keyword evidence="5" id="KW-0520">NAD</keyword>
<dbReference type="EC" id="1.1.1.37" evidence="1"/>
<evidence type="ECO:0000256" key="5">
    <source>
        <dbReference type="ARBA" id="ARBA00023027"/>
    </source>
</evidence>
<dbReference type="InterPro" id="IPR036291">
    <property type="entry name" value="NAD(P)-bd_dom_sf"/>
</dbReference>
<dbReference type="Proteomes" id="UP000515204">
    <property type="component" value="Unplaced"/>
</dbReference>
<evidence type="ECO:0000313" key="8">
    <source>
        <dbReference type="RefSeq" id="XP_014488511.1"/>
    </source>
</evidence>
<evidence type="ECO:0000313" key="7">
    <source>
        <dbReference type="Proteomes" id="UP000515204"/>
    </source>
</evidence>
<feature type="domain" description="Lactate/malate dehydrogenase N-terminal" evidence="6">
    <location>
        <begin position="20"/>
        <end position="116"/>
    </location>
</feature>
<dbReference type="KEGG" id="dqu:106751832"/>
<keyword evidence="4" id="KW-0560">Oxidoreductase</keyword>
<evidence type="ECO:0000256" key="3">
    <source>
        <dbReference type="ARBA" id="ARBA00022532"/>
    </source>
</evidence>
<dbReference type="PANTHER" id="PTHR11540">
    <property type="entry name" value="MALATE AND LACTATE DEHYDROGENASE"/>
    <property type="match status" value="1"/>
</dbReference>
<dbReference type="GeneID" id="106751832"/>
<dbReference type="Gene3D" id="3.40.50.720">
    <property type="entry name" value="NAD(P)-binding Rossmann-like Domain"/>
    <property type="match status" value="1"/>
</dbReference>
<dbReference type="OrthoDB" id="755699at2759"/>
<accession>A0A6P3YBS4</accession>
<dbReference type="Pfam" id="PF00056">
    <property type="entry name" value="Ldh_1_N"/>
    <property type="match status" value="1"/>
</dbReference>
<proteinExistence type="predicted"/>
<dbReference type="InterPro" id="IPR001236">
    <property type="entry name" value="Lactate/malate_DH_N"/>
</dbReference>
<evidence type="ECO:0000256" key="4">
    <source>
        <dbReference type="ARBA" id="ARBA00023002"/>
    </source>
</evidence>
<keyword evidence="3" id="KW-0816">Tricarboxylic acid cycle</keyword>
<dbReference type="GO" id="GO:0030060">
    <property type="term" value="F:L-malate dehydrogenase (NAD+) activity"/>
    <property type="evidence" value="ECO:0007669"/>
    <property type="project" value="UniProtKB-EC"/>
</dbReference>
<dbReference type="RefSeq" id="XP_014488511.1">
    <property type="nucleotide sequence ID" value="XM_014633025.1"/>
</dbReference>
<dbReference type="AlphaFoldDB" id="A0A6P3YBS4"/>
<dbReference type="SUPFAM" id="SSF51735">
    <property type="entry name" value="NAD(P)-binding Rossmann-fold domains"/>
    <property type="match status" value="1"/>
</dbReference>
<dbReference type="PANTHER" id="PTHR11540:SF16">
    <property type="entry name" value="MALATE DEHYDROGENASE, MITOCHONDRIAL"/>
    <property type="match status" value="1"/>
</dbReference>
<dbReference type="GO" id="GO:0005739">
    <property type="term" value="C:mitochondrion"/>
    <property type="evidence" value="ECO:0007669"/>
    <property type="project" value="TreeGrafter"/>
</dbReference>
<gene>
    <name evidence="8" type="primary">LOC106751832</name>
</gene>
<organism evidence="7 8">
    <name type="scientific">Dinoponera quadriceps</name>
    <name type="common">South American ant</name>
    <dbReference type="NCBI Taxonomy" id="609295"/>
    <lineage>
        <taxon>Eukaryota</taxon>
        <taxon>Metazoa</taxon>
        <taxon>Ecdysozoa</taxon>
        <taxon>Arthropoda</taxon>
        <taxon>Hexapoda</taxon>
        <taxon>Insecta</taxon>
        <taxon>Pterygota</taxon>
        <taxon>Neoptera</taxon>
        <taxon>Endopterygota</taxon>
        <taxon>Hymenoptera</taxon>
        <taxon>Apocrita</taxon>
        <taxon>Aculeata</taxon>
        <taxon>Formicoidea</taxon>
        <taxon>Formicidae</taxon>
        <taxon>Ponerinae</taxon>
        <taxon>Ponerini</taxon>
        <taxon>Dinoponera</taxon>
    </lineage>
</organism>
<keyword evidence="7" id="KW-1185">Reference proteome</keyword>
<name>A0A6P3YBS4_DINQU</name>
<protein>
    <recommendedName>
        <fullName evidence="2">Malate dehydrogenase, mitochondrial</fullName>
        <ecNumber evidence="1">1.1.1.37</ecNumber>
    </recommendedName>
</protein>
<evidence type="ECO:0000256" key="2">
    <source>
        <dbReference type="ARBA" id="ARBA00016075"/>
    </source>
</evidence>
<reference evidence="8" key="1">
    <citation type="submission" date="2025-08" db="UniProtKB">
        <authorList>
            <consortium name="RefSeq"/>
        </authorList>
    </citation>
    <scope>IDENTIFICATION</scope>
</reference>
<dbReference type="GO" id="GO:0006099">
    <property type="term" value="P:tricarboxylic acid cycle"/>
    <property type="evidence" value="ECO:0007669"/>
    <property type="project" value="UniProtKB-KW"/>
</dbReference>